<dbReference type="InterPro" id="IPR052529">
    <property type="entry name" value="Bact_Transport_Assoc"/>
</dbReference>
<sequence>MAHHLIGQASIAATTGARRDDAARPVSAPQRIASLDVLRGFALLGILVLNIEVFSGPITFHNVPLDQPRPAFVGWHAELDYLILWVKWAFFEGRMRTLFAMLYGAGIILLTRSFEQRGDAARGRQIYFRRNLWLLAFGLAHGILIWTGDILTYYALLALVVMYPLRRVGARTLVTIGLIIGIGGGSVGLYRMTDAGAIFEAERVGQLEQQAHAAVKAHRPLTDEQRAALASEARRRAEAADAPASVVGESGRSYLQSIGPRAASFFEFIRGVFGSGWILEVVGSMMVGMGLFKLGFLTGDWSRRAYALTAGIGYALTVPLVTVGLVLSQQSGFAAPVLMRWLALPYGLEVLPGAIANAALLLLIWKSGVATRVTTALGKVGRTAFSNYIGTSLMCQFIFAWGPWPLFAKLEYHQQLYVIAGIWTINLVASALWLRWFAFGPLEWLWRSLVYGRRQPMRGA</sequence>
<reference evidence="3 4" key="1">
    <citation type="submission" date="2024-05" db="EMBL/GenBank/DDBJ databases">
        <title>Sphingomonas sp. HF-S3 16S ribosomal RNA gene Genome sequencing and assembly.</title>
        <authorList>
            <person name="Lee H."/>
        </authorList>
    </citation>
    <scope>NUCLEOTIDE SEQUENCE [LARGE SCALE GENOMIC DNA]</scope>
    <source>
        <strain evidence="3 4">HF-S3</strain>
    </source>
</reference>
<feature type="transmembrane region" description="Helical" evidence="1">
    <location>
        <begin position="132"/>
        <end position="156"/>
    </location>
</feature>
<feature type="domain" description="DUF418" evidence="2">
    <location>
        <begin position="291"/>
        <end position="452"/>
    </location>
</feature>
<comment type="caution">
    <text evidence="3">The sequence shown here is derived from an EMBL/GenBank/DDBJ whole genome shotgun (WGS) entry which is preliminary data.</text>
</comment>
<feature type="transmembrane region" description="Helical" evidence="1">
    <location>
        <begin position="168"/>
        <end position="190"/>
    </location>
</feature>
<dbReference type="PANTHER" id="PTHR30590:SF2">
    <property type="entry name" value="INNER MEMBRANE PROTEIN"/>
    <property type="match status" value="1"/>
</dbReference>
<accession>A0ABV0BBD3</accession>
<evidence type="ECO:0000259" key="2">
    <source>
        <dbReference type="Pfam" id="PF04235"/>
    </source>
</evidence>
<dbReference type="EMBL" id="JBDIZK010000010">
    <property type="protein sequence ID" value="MEN3748864.1"/>
    <property type="molecule type" value="Genomic_DNA"/>
</dbReference>
<feature type="transmembrane region" description="Helical" evidence="1">
    <location>
        <begin position="305"/>
        <end position="327"/>
    </location>
</feature>
<dbReference type="Proteomes" id="UP001427805">
    <property type="component" value="Unassembled WGS sequence"/>
</dbReference>
<dbReference type="PANTHER" id="PTHR30590">
    <property type="entry name" value="INNER MEMBRANE PROTEIN"/>
    <property type="match status" value="1"/>
</dbReference>
<feature type="transmembrane region" description="Helical" evidence="1">
    <location>
        <begin position="93"/>
        <end position="111"/>
    </location>
</feature>
<dbReference type="Pfam" id="PF04235">
    <property type="entry name" value="DUF418"/>
    <property type="match status" value="1"/>
</dbReference>
<gene>
    <name evidence="3" type="ORF">TPR58_16940</name>
</gene>
<feature type="transmembrane region" description="Helical" evidence="1">
    <location>
        <begin position="385"/>
        <end position="404"/>
    </location>
</feature>
<name>A0ABV0BBD3_9SPHN</name>
<organism evidence="3 4">
    <name type="scientific">Sphingomonas rustica</name>
    <dbReference type="NCBI Taxonomy" id="3103142"/>
    <lineage>
        <taxon>Bacteria</taxon>
        <taxon>Pseudomonadati</taxon>
        <taxon>Pseudomonadota</taxon>
        <taxon>Alphaproteobacteria</taxon>
        <taxon>Sphingomonadales</taxon>
        <taxon>Sphingomonadaceae</taxon>
        <taxon>Sphingomonas</taxon>
    </lineage>
</organism>
<evidence type="ECO:0000313" key="4">
    <source>
        <dbReference type="Proteomes" id="UP001427805"/>
    </source>
</evidence>
<keyword evidence="1" id="KW-0812">Transmembrane</keyword>
<feature type="transmembrane region" description="Helical" evidence="1">
    <location>
        <begin position="416"/>
        <end position="438"/>
    </location>
</feature>
<feature type="transmembrane region" description="Helical" evidence="1">
    <location>
        <begin position="339"/>
        <end position="365"/>
    </location>
</feature>
<evidence type="ECO:0000256" key="1">
    <source>
        <dbReference type="SAM" id="Phobius"/>
    </source>
</evidence>
<feature type="transmembrane region" description="Helical" evidence="1">
    <location>
        <begin position="41"/>
        <end position="60"/>
    </location>
</feature>
<protein>
    <submittedName>
        <fullName evidence="3">DUF418 domain-containing protein</fullName>
    </submittedName>
</protein>
<evidence type="ECO:0000313" key="3">
    <source>
        <dbReference type="EMBL" id="MEN3748864.1"/>
    </source>
</evidence>
<keyword evidence="4" id="KW-1185">Reference proteome</keyword>
<dbReference type="InterPro" id="IPR007349">
    <property type="entry name" value="DUF418"/>
</dbReference>
<dbReference type="RefSeq" id="WP_346247902.1">
    <property type="nucleotide sequence ID" value="NZ_JBDIZK010000010.1"/>
</dbReference>
<keyword evidence="1" id="KW-0472">Membrane</keyword>
<keyword evidence="1" id="KW-1133">Transmembrane helix</keyword>
<proteinExistence type="predicted"/>